<protein>
    <submittedName>
        <fullName evidence="1">Uncharacterized protein</fullName>
    </submittedName>
</protein>
<proteinExistence type="predicted"/>
<accession>A0A5K3FSD9</accession>
<organism evidence="1">
    <name type="scientific">Mesocestoides corti</name>
    <name type="common">Flatworm</name>
    <dbReference type="NCBI Taxonomy" id="53468"/>
    <lineage>
        <taxon>Eukaryota</taxon>
        <taxon>Metazoa</taxon>
        <taxon>Spiralia</taxon>
        <taxon>Lophotrochozoa</taxon>
        <taxon>Platyhelminthes</taxon>
        <taxon>Cestoda</taxon>
        <taxon>Eucestoda</taxon>
        <taxon>Cyclophyllidea</taxon>
        <taxon>Mesocestoididae</taxon>
        <taxon>Mesocestoides</taxon>
    </lineage>
</organism>
<dbReference type="AlphaFoldDB" id="A0A5K3FSD9"/>
<dbReference type="WBParaSite" id="MCU_011193-RA">
    <property type="protein sequence ID" value="MCU_011193-RA"/>
    <property type="gene ID" value="MCU_011193"/>
</dbReference>
<sequence>MLQPKSKAGQRKMCEQIGSCTIPLRCVLFSCTRNLLFEMWMVSSCSMTLYDPCLFARGNAEDRRRKPD</sequence>
<reference evidence="1" key="1">
    <citation type="submission" date="2019-11" db="UniProtKB">
        <authorList>
            <consortium name="WormBaseParasite"/>
        </authorList>
    </citation>
    <scope>IDENTIFICATION</scope>
</reference>
<name>A0A5K3FSD9_MESCO</name>
<evidence type="ECO:0000313" key="1">
    <source>
        <dbReference type="WBParaSite" id="MCU_011193-RA"/>
    </source>
</evidence>